<proteinExistence type="predicted"/>
<evidence type="ECO:0000313" key="6">
    <source>
        <dbReference type="EMBL" id="KAL3882653.1"/>
    </source>
</evidence>
<gene>
    <name evidence="6" type="ORF">ACJMK2_028974</name>
</gene>
<dbReference type="PANTHER" id="PTHR15950">
    <property type="entry name" value="TRANSCRIPTION COFACTOR VESTIGIAL-LIKE PROTEIN"/>
    <property type="match status" value="1"/>
</dbReference>
<evidence type="ECO:0000256" key="2">
    <source>
        <dbReference type="ARBA" id="ARBA00023015"/>
    </source>
</evidence>
<keyword evidence="3" id="KW-0804">Transcription</keyword>
<feature type="region of interest" description="Disordered" evidence="5">
    <location>
        <begin position="100"/>
        <end position="120"/>
    </location>
</feature>
<feature type="compositionally biased region" description="Polar residues" evidence="5">
    <location>
        <begin position="100"/>
        <end position="113"/>
    </location>
</feature>
<organism evidence="6 7">
    <name type="scientific">Sinanodonta woodiana</name>
    <name type="common">Chinese pond mussel</name>
    <name type="synonym">Anodonta woodiana</name>
    <dbReference type="NCBI Taxonomy" id="1069815"/>
    <lineage>
        <taxon>Eukaryota</taxon>
        <taxon>Metazoa</taxon>
        <taxon>Spiralia</taxon>
        <taxon>Lophotrochozoa</taxon>
        <taxon>Mollusca</taxon>
        <taxon>Bivalvia</taxon>
        <taxon>Autobranchia</taxon>
        <taxon>Heteroconchia</taxon>
        <taxon>Palaeoheterodonta</taxon>
        <taxon>Unionida</taxon>
        <taxon>Unionoidea</taxon>
        <taxon>Unionidae</taxon>
        <taxon>Unioninae</taxon>
        <taxon>Sinanodonta</taxon>
    </lineage>
</organism>
<keyword evidence="2" id="KW-0805">Transcription regulation</keyword>
<reference evidence="6 7" key="1">
    <citation type="submission" date="2024-11" db="EMBL/GenBank/DDBJ databases">
        <title>Chromosome-level genome assembly of the freshwater bivalve Anodonta woodiana.</title>
        <authorList>
            <person name="Chen X."/>
        </authorList>
    </citation>
    <scope>NUCLEOTIDE SEQUENCE [LARGE SCALE GENOMIC DNA]</scope>
    <source>
        <strain evidence="6">MN2024</strain>
        <tissue evidence="6">Gills</tissue>
    </source>
</reference>
<evidence type="ECO:0000313" key="7">
    <source>
        <dbReference type="Proteomes" id="UP001634394"/>
    </source>
</evidence>
<keyword evidence="7" id="KW-1185">Reference proteome</keyword>
<dbReference type="EMBL" id="JBJQND010000003">
    <property type="protein sequence ID" value="KAL3882653.1"/>
    <property type="molecule type" value="Genomic_DNA"/>
</dbReference>
<comment type="caution">
    <text evidence="6">The sequence shown here is derived from an EMBL/GenBank/DDBJ whole genome shotgun (WGS) entry which is preliminary data.</text>
</comment>
<evidence type="ECO:0000256" key="4">
    <source>
        <dbReference type="ARBA" id="ARBA00023242"/>
    </source>
</evidence>
<dbReference type="AlphaFoldDB" id="A0ABD3XCC7"/>
<evidence type="ECO:0008006" key="8">
    <source>
        <dbReference type="Google" id="ProtNLM"/>
    </source>
</evidence>
<evidence type="ECO:0000256" key="1">
    <source>
        <dbReference type="ARBA" id="ARBA00004123"/>
    </source>
</evidence>
<sequence length="276" mass="31041">MSVDVMYQPYASSFGYQRSSEPFQSLCLPKSQEPLDLGIYPPHSSSLLHHPGASLIGLKDEDKVEQPKDTQYLSANCVLFTYYTGDISSVVDEHFSRALSQPSSYSPENQGSKLASKDPTLMSQRKFPPSFWNSNYYSHGSLYSDFQFPTGHYTPSSLPGFSGLQDPWFSRLSSQSHTFHHRPMHYDFPYSSVSANRYNSNIGSLLLQSSVRSGHFPGSLSGQSDYGKSSDTKFRYPDHRLSSEYAGQSAFPVHQQRQRQTKICIGTEPRMTLIQA</sequence>
<dbReference type="GO" id="GO:0005634">
    <property type="term" value="C:nucleus"/>
    <property type="evidence" value="ECO:0007669"/>
    <property type="project" value="UniProtKB-SubCell"/>
</dbReference>
<keyword evidence="4" id="KW-0539">Nucleus</keyword>
<evidence type="ECO:0000256" key="3">
    <source>
        <dbReference type="ARBA" id="ARBA00023163"/>
    </source>
</evidence>
<dbReference type="Proteomes" id="UP001634394">
    <property type="component" value="Unassembled WGS sequence"/>
</dbReference>
<comment type="subcellular location">
    <subcellularLocation>
        <location evidence="1">Nucleus</location>
    </subcellularLocation>
</comment>
<protein>
    <recommendedName>
        <fullName evidence="8">Transcription cofactor vestigial-like protein 2</fullName>
    </recommendedName>
</protein>
<dbReference type="Pfam" id="PF07545">
    <property type="entry name" value="Vg_Tdu"/>
    <property type="match status" value="1"/>
</dbReference>
<dbReference type="InterPro" id="IPR011520">
    <property type="entry name" value="Vg_fam"/>
</dbReference>
<evidence type="ECO:0000256" key="5">
    <source>
        <dbReference type="SAM" id="MobiDB-lite"/>
    </source>
</evidence>
<dbReference type="PANTHER" id="PTHR15950:SF15">
    <property type="entry name" value="PROTEIN VESTIGIAL"/>
    <property type="match status" value="1"/>
</dbReference>
<name>A0ABD3XCC7_SINWO</name>
<accession>A0ABD3XCC7</accession>